<organism evidence="1 2">
    <name type="scientific">Pilimelia terevasa</name>
    <dbReference type="NCBI Taxonomy" id="53372"/>
    <lineage>
        <taxon>Bacteria</taxon>
        <taxon>Bacillati</taxon>
        <taxon>Actinomycetota</taxon>
        <taxon>Actinomycetes</taxon>
        <taxon>Micromonosporales</taxon>
        <taxon>Micromonosporaceae</taxon>
        <taxon>Pilimelia</taxon>
    </lineage>
</organism>
<dbReference type="Proteomes" id="UP000662200">
    <property type="component" value="Unassembled WGS sequence"/>
</dbReference>
<evidence type="ECO:0000313" key="1">
    <source>
        <dbReference type="EMBL" id="GGK30660.1"/>
    </source>
</evidence>
<accession>A0A8J3BSF4</accession>
<reference evidence="1" key="2">
    <citation type="submission" date="2020-09" db="EMBL/GenBank/DDBJ databases">
        <authorList>
            <person name="Sun Q."/>
            <person name="Ohkuma M."/>
        </authorList>
    </citation>
    <scope>NUCLEOTIDE SEQUENCE</scope>
    <source>
        <strain evidence="1">JCM 3091</strain>
    </source>
</reference>
<dbReference type="RefSeq" id="WP_189114368.1">
    <property type="nucleotide sequence ID" value="NZ_BMQC01000007.1"/>
</dbReference>
<comment type="caution">
    <text evidence="1">The sequence shown here is derived from an EMBL/GenBank/DDBJ whole genome shotgun (WGS) entry which is preliminary data.</text>
</comment>
<gene>
    <name evidence="1" type="ORF">GCM10010124_24240</name>
</gene>
<keyword evidence="2" id="KW-1185">Reference proteome</keyword>
<dbReference type="AlphaFoldDB" id="A0A8J3BSF4"/>
<protein>
    <submittedName>
        <fullName evidence="1">Uncharacterized protein</fullName>
    </submittedName>
</protein>
<proteinExistence type="predicted"/>
<sequence length="413" mass="44936">MWNPASSVAPVGALVADTQVTYGGVPYAANEIARGAAYELLSTRAAPGFTPSARPDAPWHLFVPAADVTGPRGPAAGREHETPLMVPLSRGRTWDDFHRLSQTPDPRYSPELADIRATAAVRRGTRMIKVLSARQVGGYLKGWLPAGFCYREWDVAHLRTAGELRVLRTDDDRHADSPDVAYALRWRAVDPCDYEVPTGAAYPGLVSMPSGYRVGPPLLGTGFTPSAQHVIPEFVTANLTDIPLPANTALLAYPGDGTEVVLFTFQPEQRGWLRMAGPAARHLLAGLGSAADQEYLPVPSGDRGTSRLVGRHQGVEHDTVADPPEEFRVLAMSRAARYPVETLARRTRFATWRGAACSVVGVEGAWVRLRLCRPDADQVVAIGAQCHERGVYEAWAPAEELADYRTVDQPYRL</sequence>
<dbReference type="EMBL" id="BMQC01000007">
    <property type="protein sequence ID" value="GGK30660.1"/>
    <property type="molecule type" value="Genomic_DNA"/>
</dbReference>
<reference evidence="1" key="1">
    <citation type="journal article" date="2014" name="Int. J. Syst. Evol. Microbiol.">
        <title>Complete genome sequence of Corynebacterium casei LMG S-19264T (=DSM 44701T), isolated from a smear-ripened cheese.</title>
        <authorList>
            <consortium name="US DOE Joint Genome Institute (JGI-PGF)"/>
            <person name="Walter F."/>
            <person name="Albersmeier A."/>
            <person name="Kalinowski J."/>
            <person name="Ruckert C."/>
        </authorList>
    </citation>
    <scope>NUCLEOTIDE SEQUENCE</scope>
    <source>
        <strain evidence="1">JCM 3091</strain>
    </source>
</reference>
<evidence type="ECO:0000313" key="2">
    <source>
        <dbReference type="Proteomes" id="UP000662200"/>
    </source>
</evidence>
<name>A0A8J3BSF4_9ACTN</name>